<evidence type="ECO:0000256" key="5">
    <source>
        <dbReference type="ARBA" id="ARBA00022573"/>
    </source>
</evidence>
<dbReference type="Gene3D" id="3.40.50.10210">
    <property type="match status" value="1"/>
</dbReference>
<dbReference type="RefSeq" id="WP_016454989.1">
    <property type="nucleotide sequence ID" value="NZ_KE150269.1"/>
</dbReference>
<dbReference type="EMBL" id="AGZR01000002">
    <property type="protein sequence ID" value="EPD33903.1"/>
    <property type="molecule type" value="Genomic_DNA"/>
</dbReference>
<dbReference type="NCBIfam" id="TIGR02476">
    <property type="entry name" value="BluB"/>
    <property type="match status" value="1"/>
</dbReference>
<evidence type="ECO:0000256" key="3">
    <source>
        <dbReference type="ARBA" id="ARBA00011991"/>
    </source>
</evidence>
<dbReference type="CDD" id="cd02439">
    <property type="entry name" value="DMB-PRT_CobT"/>
    <property type="match status" value="1"/>
</dbReference>
<evidence type="ECO:0000256" key="10">
    <source>
        <dbReference type="SAM" id="MobiDB-lite"/>
    </source>
</evidence>
<dbReference type="HOGENOM" id="CLU_002982_2_2_11"/>
<dbReference type="InterPro" id="IPR029479">
    <property type="entry name" value="Nitroreductase"/>
</dbReference>
<dbReference type="InterPro" id="IPR023195">
    <property type="entry name" value="Nict_dMeBzImd_PRibTrfase_N"/>
</dbReference>
<organism evidence="12 13">
    <name type="scientific">Propionimicrobium lymphophilum ACS-093-V-SCH5</name>
    <dbReference type="NCBI Taxonomy" id="883161"/>
    <lineage>
        <taxon>Bacteria</taxon>
        <taxon>Bacillati</taxon>
        <taxon>Actinomycetota</taxon>
        <taxon>Actinomycetes</taxon>
        <taxon>Propionibacteriales</taxon>
        <taxon>Propionibacteriaceae</taxon>
        <taxon>Propionimicrobium</taxon>
    </lineage>
</organism>
<dbReference type="InterPro" id="IPR000415">
    <property type="entry name" value="Nitroreductase-like"/>
</dbReference>
<dbReference type="PANTHER" id="PTHR43463:SF1">
    <property type="entry name" value="NICOTINATE-NUCLEOTIDE--DIMETHYLBENZIMIDAZOLE PHOSPHORIBOSYLTRANSFERASE"/>
    <property type="match status" value="1"/>
</dbReference>
<evidence type="ECO:0000256" key="2">
    <source>
        <dbReference type="ARBA" id="ARBA00007110"/>
    </source>
</evidence>
<accession>S2W2A2</accession>
<dbReference type="SUPFAM" id="SSF55469">
    <property type="entry name" value="FMN-dependent nitroreductase-like"/>
    <property type="match status" value="1"/>
</dbReference>
<dbReference type="EC" id="2.4.2.21" evidence="3"/>
<comment type="similarity">
    <text evidence="2">Belongs to the CobT family.</text>
</comment>
<gene>
    <name evidence="12" type="ORF">HMPREF9306_00128</name>
</gene>
<dbReference type="GO" id="GO:0008939">
    <property type="term" value="F:nicotinate-nucleotide-dimethylbenzimidazole phosphoribosyltransferase activity"/>
    <property type="evidence" value="ECO:0007669"/>
    <property type="project" value="UniProtKB-EC"/>
</dbReference>
<reference evidence="12 13" key="1">
    <citation type="submission" date="2013-04" db="EMBL/GenBank/DDBJ databases">
        <title>The Genome Sequence of Propionimicrobium lymphophilum ACS-093-V-SCH5.</title>
        <authorList>
            <consortium name="The Broad Institute Genomics Platform"/>
            <person name="Earl A."/>
            <person name="Ward D."/>
            <person name="Feldgarden M."/>
            <person name="Gevers D."/>
            <person name="Saerens B."/>
            <person name="Vaneechoutte M."/>
            <person name="Walker B."/>
            <person name="Young S."/>
            <person name="Zeng Q."/>
            <person name="Gargeya S."/>
            <person name="Fitzgerald M."/>
            <person name="Haas B."/>
            <person name="Abouelleil A."/>
            <person name="Allen A.W."/>
            <person name="Alvarado L."/>
            <person name="Arachchi H.M."/>
            <person name="Berlin A.M."/>
            <person name="Chapman S.B."/>
            <person name="Gainer-Dewar J."/>
            <person name="Goldberg J."/>
            <person name="Griggs A."/>
            <person name="Gujja S."/>
            <person name="Hansen M."/>
            <person name="Howarth C."/>
            <person name="Imamovic A."/>
            <person name="Ireland A."/>
            <person name="Larimer J."/>
            <person name="McCowan C."/>
            <person name="Murphy C."/>
            <person name="Pearson M."/>
            <person name="Poon T.W."/>
            <person name="Priest M."/>
            <person name="Roberts A."/>
            <person name="Saif S."/>
            <person name="Shea T."/>
            <person name="Sisk P."/>
            <person name="Sykes S."/>
            <person name="Wortman J."/>
            <person name="Nusbaum C."/>
            <person name="Birren B."/>
        </authorList>
    </citation>
    <scope>NUCLEOTIDE SEQUENCE [LARGE SCALE GENOMIC DNA]</scope>
    <source>
        <strain evidence="12 13">ACS-093-V-SCH5</strain>
    </source>
</reference>
<comment type="caution">
    <text evidence="12">The sequence shown here is derived from an EMBL/GenBank/DDBJ whole genome shotgun (WGS) entry which is preliminary data.</text>
</comment>
<evidence type="ECO:0000256" key="8">
    <source>
        <dbReference type="ARBA" id="ARBA00030686"/>
    </source>
</evidence>
<dbReference type="GO" id="GO:0016491">
    <property type="term" value="F:oxidoreductase activity"/>
    <property type="evidence" value="ECO:0007669"/>
    <property type="project" value="InterPro"/>
</dbReference>
<evidence type="ECO:0000256" key="4">
    <source>
        <dbReference type="ARBA" id="ARBA00015486"/>
    </source>
</evidence>
<dbReference type="OrthoDB" id="9773807at2"/>
<keyword evidence="7 12" id="KW-0808">Transferase</keyword>
<evidence type="ECO:0000256" key="6">
    <source>
        <dbReference type="ARBA" id="ARBA00022676"/>
    </source>
</evidence>
<dbReference type="Gene3D" id="1.10.1610.10">
    <property type="match status" value="1"/>
</dbReference>
<dbReference type="InterPro" id="IPR012825">
    <property type="entry name" value="BluB"/>
</dbReference>
<dbReference type="PATRIC" id="fig|883161.3.peg.134"/>
<dbReference type="InterPro" id="IPR003200">
    <property type="entry name" value="Nict_dMeBzImd_PRibTrfase"/>
</dbReference>
<dbReference type="Pfam" id="PF00881">
    <property type="entry name" value="Nitroreductase"/>
    <property type="match status" value="1"/>
</dbReference>
<dbReference type="AlphaFoldDB" id="S2W2A2"/>
<feature type="region of interest" description="Disordered" evidence="10">
    <location>
        <begin position="1"/>
        <end position="22"/>
    </location>
</feature>
<keyword evidence="13" id="KW-1185">Reference proteome</keyword>
<keyword evidence="6 12" id="KW-0328">Glycosyltransferase</keyword>
<name>S2W2A2_9ACTN</name>
<protein>
    <recommendedName>
        <fullName evidence="4">Nicotinate-nucleotide--dimethylbenzimidazole phosphoribosyltransferase</fullName>
        <ecNumber evidence="3">2.4.2.21</ecNumber>
    </recommendedName>
    <alternativeName>
        <fullName evidence="8">N(1)-alpha-phosphoribosyltransferase</fullName>
    </alternativeName>
</protein>
<dbReference type="GO" id="GO:0009236">
    <property type="term" value="P:cobalamin biosynthetic process"/>
    <property type="evidence" value="ECO:0007669"/>
    <property type="project" value="UniProtKB-KW"/>
</dbReference>
<evidence type="ECO:0000256" key="1">
    <source>
        <dbReference type="ARBA" id="ARBA00005049"/>
    </source>
</evidence>
<feature type="domain" description="Nitroreductase" evidence="11">
    <location>
        <begin position="43"/>
        <end position="209"/>
    </location>
</feature>
<dbReference type="PANTHER" id="PTHR43463">
    <property type="entry name" value="NICOTINATE-NUCLEOTIDE--DIMETHYLBENZIMIDAZOLE PHOSPHORIBOSYLTRANSFERASE"/>
    <property type="match status" value="1"/>
</dbReference>
<evidence type="ECO:0000313" key="13">
    <source>
        <dbReference type="Proteomes" id="UP000014417"/>
    </source>
</evidence>
<evidence type="ECO:0000313" key="12">
    <source>
        <dbReference type="EMBL" id="EPD33903.1"/>
    </source>
</evidence>
<proteinExistence type="inferred from homology"/>
<dbReference type="STRING" id="883161.HMPREF9306_00128"/>
<dbReference type="UniPathway" id="UPA00061">
    <property type="reaction ID" value="UER00516"/>
</dbReference>
<comment type="pathway">
    <text evidence="1">Nucleoside biosynthesis; alpha-ribazole biosynthesis; alpha-ribazole from 5,6-dimethylbenzimidazole: step 1/2.</text>
</comment>
<sequence>MSNDKYERPVPNIGDATSHVDRQQDPEAWSMGEAVTAALDEVISARRDIRRYRADEVPQELVEQVLTAGHRGPSVGHSQPWRFIVVSDQDIRDRAAVMADRERLRQAKLLTQDRAARLLDLQLEGIREAPLGIVVACDRRTPSSGVLGRNTFTDADMWSCAAAIENMWLAARARGLGMGWVTLFDPAELAEMLGLPEGVETLGWMCLGWPDERPPSPGLERRGWSKRLPLEEVVLRNRWPQSDEPSAPVSGLREDLAEKYANMQVSAPGRLDVVGARDEADQLLTPPGSLGKFDQALDRLGAAMDKVDSGTLVIVGADHPITSHRISAFDSSVTYEVMRASAAGSSLGAATAKTIGLTSVTVDAGVNEGPIEGAIDLRLPGQRGDIVTTDAMSLEQTKLLVERGIELGEKLSGDGLVCLGEIGIGNTTVASALACALAGLSPEDAVGLGASSDSSMVERKIKVLTSAFERLQGRDLRDPIEALAAVGGPEFAVLTGVVLGAAKAGSVVVLDGLATSVAALAAVQISAGVQGWLIASHVSREHAHQKVLDELGLEPLLELRMRAGEGVGACYGAQMLLTGMRVREAAARWTPTC</sequence>
<dbReference type="InterPro" id="IPR036087">
    <property type="entry name" value="Nict_dMeBzImd_PRibTrfase_sf"/>
</dbReference>
<dbReference type="Pfam" id="PF02277">
    <property type="entry name" value="DBI_PRT"/>
    <property type="match status" value="1"/>
</dbReference>
<evidence type="ECO:0000256" key="7">
    <source>
        <dbReference type="ARBA" id="ARBA00022679"/>
    </source>
</evidence>
<keyword evidence="5" id="KW-0169">Cobalamin biosynthesis</keyword>
<dbReference type="Proteomes" id="UP000014417">
    <property type="component" value="Unassembled WGS sequence"/>
</dbReference>
<comment type="catalytic activity">
    <reaction evidence="9">
        <text>5,6-dimethylbenzimidazole + nicotinate beta-D-ribonucleotide = alpha-ribazole 5'-phosphate + nicotinate + H(+)</text>
        <dbReference type="Rhea" id="RHEA:11196"/>
        <dbReference type="ChEBI" id="CHEBI:15378"/>
        <dbReference type="ChEBI" id="CHEBI:15890"/>
        <dbReference type="ChEBI" id="CHEBI:32544"/>
        <dbReference type="ChEBI" id="CHEBI:57502"/>
        <dbReference type="ChEBI" id="CHEBI:57918"/>
        <dbReference type="EC" id="2.4.2.21"/>
    </reaction>
</comment>
<dbReference type="SUPFAM" id="SSF52733">
    <property type="entry name" value="Nicotinate mononucleotide:5,6-dimethylbenzimidazole phosphoribosyltransferase (CobT)"/>
    <property type="match status" value="1"/>
</dbReference>
<dbReference type="Gene3D" id="3.40.109.10">
    <property type="entry name" value="NADH Oxidase"/>
    <property type="match status" value="1"/>
</dbReference>
<evidence type="ECO:0000259" key="11">
    <source>
        <dbReference type="Pfam" id="PF00881"/>
    </source>
</evidence>
<evidence type="ECO:0000256" key="9">
    <source>
        <dbReference type="ARBA" id="ARBA00047340"/>
    </source>
</evidence>